<comment type="similarity">
    <text evidence="4">Belongs to the class-I aminoacyl-tRNA synthetase family.</text>
</comment>
<evidence type="ECO:0000256" key="21">
    <source>
        <dbReference type="ARBA" id="ARBA00023146"/>
    </source>
</evidence>
<comment type="similarity">
    <text evidence="29">Belongs to the dus family. Dus3 subfamily.</text>
</comment>
<dbReference type="SUPFAM" id="SSF47323">
    <property type="entry name" value="Anticodon-binding domain of a subclass of class I aminoacyl-tRNA synthetases"/>
    <property type="match status" value="1"/>
</dbReference>
<dbReference type="InterPro" id="IPR009080">
    <property type="entry name" value="tRNAsynth_Ia_anticodon-bd"/>
</dbReference>
<dbReference type="GO" id="GO:0006397">
    <property type="term" value="P:mRNA processing"/>
    <property type="evidence" value="ECO:0007669"/>
    <property type="project" value="UniProtKB-KW"/>
</dbReference>
<dbReference type="SUPFAM" id="SSF52374">
    <property type="entry name" value="Nucleotidylyl transferase"/>
    <property type="match status" value="1"/>
</dbReference>
<dbReference type="GO" id="GO:0006438">
    <property type="term" value="P:valyl-tRNA aminoacylation"/>
    <property type="evidence" value="ECO:0007669"/>
    <property type="project" value="InterPro"/>
</dbReference>
<dbReference type="Pfam" id="PF01207">
    <property type="entry name" value="Dus"/>
    <property type="match status" value="1"/>
</dbReference>
<dbReference type="GO" id="GO:0004832">
    <property type="term" value="F:valine-tRNA ligase activity"/>
    <property type="evidence" value="ECO:0007669"/>
    <property type="project" value="UniProtKB-EC"/>
</dbReference>
<evidence type="ECO:0000256" key="3">
    <source>
        <dbReference type="ARBA" id="ARBA00004496"/>
    </source>
</evidence>
<dbReference type="InterPro" id="IPR035587">
    <property type="entry name" value="DUS-like_FMN-bd"/>
</dbReference>
<proteinExistence type="inferred from homology"/>
<keyword evidence="9" id="KW-0507">mRNA processing</keyword>
<dbReference type="GO" id="GO:0002161">
    <property type="term" value="F:aminoacyl-tRNA deacylase activity"/>
    <property type="evidence" value="ECO:0007669"/>
    <property type="project" value="InterPro"/>
</dbReference>
<dbReference type="SUPFAM" id="SSF50677">
    <property type="entry name" value="ValRS/IleRS/LeuRS editing domain"/>
    <property type="match status" value="1"/>
</dbReference>
<evidence type="ECO:0000256" key="11">
    <source>
        <dbReference type="ARBA" id="ARBA00022723"/>
    </source>
</evidence>
<evidence type="ECO:0000256" key="23">
    <source>
        <dbReference type="ARBA" id="ARBA00047552"/>
    </source>
</evidence>
<dbReference type="InterPro" id="IPR033705">
    <property type="entry name" value="Anticodon_Ia_Val"/>
</dbReference>
<feature type="domain" description="C3H1-type" evidence="31">
    <location>
        <begin position="1051"/>
        <end position="1076"/>
    </location>
</feature>
<evidence type="ECO:0000256" key="25">
    <source>
        <dbReference type="ARBA" id="ARBA00048342"/>
    </source>
</evidence>
<evidence type="ECO:0000256" key="8">
    <source>
        <dbReference type="ARBA" id="ARBA00022643"/>
    </source>
</evidence>
<evidence type="ECO:0000259" key="31">
    <source>
        <dbReference type="PROSITE" id="PS50103"/>
    </source>
</evidence>
<dbReference type="FunFam" id="3.90.740.10:FF:000005">
    <property type="entry name" value="Valine--tRNA ligase, mitochondrial"/>
    <property type="match status" value="1"/>
</dbReference>
<evidence type="ECO:0000256" key="14">
    <source>
        <dbReference type="ARBA" id="ARBA00022771"/>
    </source>
</evidence>
<evidence type="ECO:0000256" key="1">
    <source>
        <dbReference type="ARBA" id="ARBA00001917"/>
    </source>
</evidence>
<evidence type="ECO:0000256" key="17">
    <source>
        <dbReference type="ARBA" id="ARBA00022857"/>
    </source>
</evidence>
<comment type="catalytic activity">
    <reaction evidence="27">
        <text>5,6-dihydrouridine(47) in tRNA + NADP(+) = uridine(47) in tRNA + NADPH + H(+)</text>
        <dbReference type="Rhea" id="RHEA:53360"/>
        <dbReference type="Rhea" id="RHEA-COMP:13539"/>
        <dbReference type="Rhea" id="RHEA-COMP:13540"/>
        <dbReference type="ChEBI" id="CHEBI:15378"/>
        <dbReference type="ChEBI" id="CHEBI:57783"/>
        <dbReference type="ChEBI" id="CHEBI:58349"/>
        <dbReference type="ChEBI" id="CHEBI:65315"/>
        <dbReference type="ChEBI" id="CHEBI:74443"/>
        <dbReference type="EC" id="1.3.1.89"/>
    </reaction>
    <physiologicalReaction direction="right-to-left" evidence="27">
        <dbReference type="Rhea" id="RHEA:53362"/>
    </physiologicalReaction>
</comment>
<evidence type="ECO:0000256" key="29">
    <source>
        <dbReference type="RuleBase" id="RU291113"/>
    </source>
</evidence>
<dbReference type="CDD" id="cd02801">
    <property type="entry name" value="DUS_like_FMN"/>
    <property type="match status" value="1"/>
</dbReference>
<comment type="catalytic activity">
    <reaction evidence="26">
        <text>a 5,6-dihydrouridine in mRNA + NADP(+) = a uridine in mRNA + NADPH + H(+)</text>
        <dbReference type="Rhea" id="RHEA:69855"/>
        <dbReference type="Rhea" id="RHEA-COMP:14658"/>
        <dbReference type="Rhea" id="RHEA-COMP:17789"/>
        <dbReference type="ChEBI" id="CHEBI:15378"/>
        <dbReference type="ChEBI" id="CHEBI:57783"/>
        <dbReference type="ChEBI" id="CHEBI:58349"/>
        <dbReference type="ChEBI" id="CHEBI:65315"/>
        <dbReference type="ChEBI" id="CHEBI:74443"/>
    </reaction>
    <physiologicalReaction direction="right-to-left" evidence="26">
        <dbReference type="Rhea" id="RHEA:69857"/>
    </physiologicalReaction>
</comment>
<evidence type="ECO:0000256" key="26">
    <source>
        <dbReference type="ARBA" id="ARBA00049447"/>
    </source>
</evidence>
<keyword evidence="17" id="KW-0521">NADP</keyword>
<comment type="catalytic activity">
    <reaction evidence="25">
        <text>a 5,6-dihydrouridine in mRNA + NAD(+) = a uridine in mRNA + NADH + H(+)</text>
        <dbReference type="Rhea" id="RHEA:69851"/>
        <dbReference type="Rhea" id="RHEA-COMP:14658"/>
        <dbReference type="Rhea" id="RHEA-COMP:17789"/>
        <dbReference type="ChEBI" id="CHEBI:15378"/>
        <dbReference type="ChEBI" id="CHEBI:57540"/>
        <dbReference type="ChEBI" id="CHEBI:57945"/>
        <dbReference type="ChEBI" id="CHEBI:65315"/>
        <dbReference type="ChEBI" id="CHEBI:74443"/>
    </reaction>
    <physiologicalReaction direction="right-to-left" evidence="25">
        <dbReference type="Rhea" id="RHEA:69853"/>
    </physiologicalReaction>
</comment>
<dbReference type="PROSITE" id="PS50103">
    <property type="entry name" value="ZF_C3H1"/>
    <property type="match status" value="1"/>
</dbReference>
<evidence type="ECO:0000256" key="20">
    <source>
        <dbReference type="ARBA" id="ARBA00023027"/>
    </source>
</evidence>
<keyword evidence="20" id="KW-0520">NAD</keyword>
<evidence type="ECO:0000256" key="30">
    <source>
        <dbReference type="SAM" id="MobiDB-lite"/>
    </source>
</evidence>
<evidence type="ECO:0000256" key="18">
    <source>
        <dbReference type="ARBA" id="ARBA00022917"/>
    </source>
</evidence>
<gene>
    <name evidence="32" type="ORF">GIL414_LOCUS10633</name>
</gene>
<keyword evidence="21" id="KW-0030">Aminoacyl-tRNA synthetase</keyword>
<evidence type="ECO:0000256" key="27">
    <source>
        <dbReference type="ARBA" id="ARBA00049513"/>
    </source>
</evidence>
<protein>
    <recommendedName>
        <fullName evidence="29">tRNA-dihydrouridine(47) synthase [NAD(P)(+)]</fullName>
        <ecNumber evidence="29">1.3.1.-</ecNumber>
    </recommendedName>
    <alternativeName>
        <fullName evidence="29">tRNA-dihydrouridine synthase 3</fullName>
    </alternativeName>
</protein>
<keyword evidence="11 28" id="KW-0479">Metal-binding</keyword>
<dbReference type="GO" id="GO:0005739">
    <property type="term" value="C:mitochondrion"/>
    <property type="evidence" value="ECO:0007669"/>
    <property type="project" value="UniProtKB-SubCell"/>
</dbReference>
<keyword evidence="8 29" id="KW-0288">FMN</keyword>
<keyword evidence="5" id="KW-0963">Cytoplasm</keyword>
<keyword evidence="15 28" id="KW-0862">Zinc</keyword>
<evidence type="ECO:0000256" key="28">
    <source>
        <dbReference type="PROSITE-ProRule" id="PRU00723"/>
    </source>
</evidence>
<dbReference type="EMBL" id="CAJOBJ010003844">
    <property type="protein sequence ID" value="CAF3980126.1"/>
    <property type="molecule type" value="Genomic_DNA"/>
</dbReference>
<dbReference type="Gene3D" id="1.10.730.10">
    <property type="entry name" value="Isoleucyl-tRNA Synthetase, Domain 1"/>
    <property type="match status" value="1"/>
</dbReference>
<dbReference type="InterPro" id="IPR002303">
    <property type="entry name" value="Valyl-tRNA_ligase"/>
</dbReference>
<keyword evidence="18" id="KW-0648">Protein biosynthesis</keyword>
<reference evidence="32" key="1">
    <citation type="submission" date="2021-02" db="EMBL/GenBank/DDBJ databases">
        <authorList>
            <person name="Nowell W R."/>
        </authorList>
    </citation>
    <scope>NUCLEOTIDE SEQUENCE</scope>
</reference>
<dbReference type="Gene3D" id="3.40.50.620">
    <property type="entry name" value="HUPs"/>
    <property type="match status" value="2"/>
</dbReference>
<keyword evidence="16" id="KW-0067">ATP-binding</keyword>
<dbReference type="PROSITE" id="PS00178">
    <property type="entry name" value="AA_TRNA_LIGASE_I"/>
    <property type="match status" value="1"/>
</dbReference>
<dbReference type="HAMAP" id="MF_02004">
    <property type="entry name" value="Val_tRNA_synth_type1"/>
    <property type="match status" value="1"/>
</dbReference>
<dbReference type="PANTHER" id="PTHR11946:SF109">
    <property type="entry name" value="VALINE--TRNA LIGASE"/>
    <property type="match status" value="1"/>
</dbReference>
<evidence type="ECO:0000313" key="33">
    <source>
        <dbReference type="Proteomes" id="UP000681720"/>
    </source>
</evidence>
<evidence type="ECO:0000256" key="9">
    <source>
        <dbReference type="ARBA" id="ARBA00022664"/>
    </source>
</evidence>
<feature type="region of interest" description="Disordered" evidence="30">
    <location>
        <begin position="1"/>
        <end position="83"/>
    </location>
</feature>
<evidence type="ECO:0000256" key="16">
    <source>
        <dbReference type="ARBA" id="ARBA00022840"/>
    </source>
</evidence>
<keyword evidence="13" id="KW-0547">Nucleotide-binding</keyword>
<evidence type="ECO:0000256" key="24">
    <source>
        <dbReference type="ARBA" id="ARBA00048266"/>
    </source>
</evidence>
<dbReference type="InterPro" id="IPR013155">
    <property type="entry name" value="M/V/L/I-tRNA-synth_anticd-bd"/>
</dbReference>
<evidence type="ECO:0000256" key="5">
    <source>
        <dbReference type="ARBA" id="ARBA00022490"/>
    </source>
</evidence>
<dbReference type="FunFam" id="1.10.730.10:FF:000009">
    <property type="entry name" value="Valine--tRNA ligase, mitochondrial"/>
    <property type="match status" value="1"/>
</dbReference>
<dbReference type="FunFam" id="3.40.50.620:FF:000078">
    <property type="entry name" value="Valine--tRNA ligase, mitochondrial"/>
    <property type="match status" value="1"/>
</dbReference>
<dbReference type="Pfam" id="PF08264">
    <property type="entry name" value="Anticodon_1"/>
    <property type="match status" value="1"/>
</dbReference>
<dbReference type="PRINTS" id="PR00986">
    <property type="entry name" value="TRNASYNTHVAL"/>
</dbReference>
<dbReference type="EC" id="1.3.1.-" evidence="29"/>
<dbReference type="GO" id="GO:0005524">
    <property type="term" value="F:ATP binding"/>
    <property type="evidence" value="ECO:0007669"/>
    <property type="project" value="UniProtKB-KW"/>
</dbReference>
<evidence type="ECO:0000256" key="19">
    <source>
        <dbReference type="ARBA" id="ARBA00023002"/>
    </source>
</evidence>
<dbReference type="Gene3D" id="3.20.20.70">
    <property type="entry name" value="Aldolase class I"/>
    <property type="match status" value="1"/>
</dbReference>
<dbReference type="NCBIfam" id="TIGR00422">
    <property type="entry name" value="valS"/>
    <property type="match status" value="1"/>
</dbReference>
<dbReference type="NCBIfam" id="NF004349">
    <property type="entry name" value="PRK05729.1"/>
    <property type="match status" value="1"/>
</dbReference>
<keyword evidence="14 28" id="KW-0863">Zinc-finger</keyword>
<dbReference type="InterPro" id="IPR014729">
    <property type="entry name" value="Rossmann-like_a/b/a_fold"/>
</dbReference>
<accession>A0A8S2MXW5</accession>
<evidence type="ECO:0000256" key="12">
    <source>
        <dbReference type="ARBA" id="ARBA00022737"/>
    </source>
</evidence>
<dbReference type="PANTHER" id="PTHR11946">
    <property type="entry name" value="VALYL-TRNA SYNTHETASES"/>
    <property type="match status" value="1"/>
</dbReference>
<evidence type="ECO:0000256" key="22">
    <source>
        <dbReference type="ARBA" id="ARBA00045365"/>
    </source>
</evidence>
<keyword evidence="6" id="KW-0436">Ligase</keyword>
<dbReference type="SUPFAM" id="SSF51395">
    <property type="entry name" value="FMN-linked oxidoreductases"/>
    <property type="match status" value="1"/>
</dbReference>
<dbReference type="InterPro" id="IPR000571">
    <property type="entry name" value="Znf_CCCH"/>
</dbReference>
<dbReference type="GO" id="GO:0005829">
    <property type="term" value="C:cytosol"/>
    <property type="evidence" value="ECO:0007669"/>
    <property type="project" value="TreeGrafter"/>
</dbReference>
<keyword evidence="10 29" id="KW-0819">tRNA processing</keyword>
<evidence type="ECO:0000256" key="10">
    <source>
        <dbReference type="ARBA" id="ARBA00022694"/>
    </source>
</evidence>
<comment type="catalytic activity">
    <reaction evidence="24">
        <text>5,6-dihydrouridine(47) in tRNA + NAD(+) = uridine(47) in tRNA + NADH + H(+)</text>
        <dbReference type="Rhea" id="RHEA:53364"/>
        <dbReference type="Rhea" id="RHEA-COMP:13539"/>
        <dbReference type="Rhea" id="RHEA-COMP:13540"/>
        <dbReference type="ChEBI" id="CHEBI:15378"/>
        <dbReference type="ChEBI" id="CHEBI:57540"/>
        <dbReference type="ChEBI" id="CHEBI:57945"/>
        <dbReference type="ChEBI" id="CHEBI:65315"/>
        <dbReference type="ChEBI" id="CHEBI:74443"/>
        <dbReference type="EC" id="1.3.1.89"/>
    </reaction>
    <physiologicalReaction direction="right-to-left" evidence="24">
        <dbReference type="Rhea" id="RHEA:53366"/>
    </physiologicalReaction>
</comment>
<dbReference type="GO" id="GO:0008270">
    <property type="term" value="F:zinc ion binding"/>
    <property type="evidence" value="ECO:0007669"/>
    <property type="project" value="UniProtKB-KW"/>
</dbReference>
<dbReference type="Pfam" id="PF00133">
    <property type="entry name" value="tRNA-synt_1"/>
    <property type="match status" value="1"/>
</dbReference>
<comment type="subcellular location">
    <subcellularLocation>
        <location evidence="3">Cytoplasm</location>
    </subcellularLocation>
    <subcellularLocation>
        <location evidence="2">Mitochondrion</location>
    </subcellularLocation>
</comment>
<dbReference type="Proteomes" id="UP000681720">
    <property type="component" value="Unassembled WGS sequence"/>
</dbReference>
<evidence type="ECO:0000313" key="32">
    <source>
        <dbReference type="EMBL" id="CAF3980126.1"/>
    </source>
</evidence>
<comment type="cofactor">
    <cofactor evidence="1 29">
        <name>FMN</name>
        <dbReference type="ChEBI" id="CHEBI:58210"/>
    </cofactor>
</comment>
<keyword evidence="19 29" id="KW-0560">Oxidoreductase</keyword>
<dbReference type="CDD" id="cd07962">
    <property type="entry name" value="Anticodon_Ia_Val"/>
    <property type="match status" value="1"/>
</dbReference>
<feature type="compositionally biased region" description="Basic and acidic residues" evidence="30">
    <location>
        <begin position="40"/>
        <end position="83"/>
    </location>
</feature>
<evidence type="ECO:0000256" key="2">
    <source>
        <dbReference type="ARBA" id="ARBA00004173"/>
    </source>
</evidence>
<comment type="caution">
    <text evidence="32">The sequence shown here is derived from an EMBL/GenBank/DDBJ whole genome shotgun (WGS) entry which is preliminary data.</text>
</comment>
<sequence length="1620" mass="187036">MASNGSDQPTDENSKPSEGENNQQAVAGAGEGPPKTAKQLAKEAEKAEKLRKFEEKQKAKALADEQRKAKELAEGGPKKKAVTRDITEYTSPTGDGEKKDIHCELPKAYSPKYVEAAWYNWWEKEGFFRPEYYDEHPPSNASTPRKSFTMVIPPPNVTGYLHLGHAIMCTLEDTISRWHRMCGESVLWVPGCDHAGIATQVVVEKKLMREQKLSRHDLGRERFLEEAWKWKNEKGDHIYEQIKALGSSCDWSRKVFTMDKGMSYAVEEAFIRLHEKKLIYRSTRLVNWSCTLKSAISDIEVEKTELKGRTLIRVPGYDEPVEFGMLIYFAYPVEDSKEEIIVATTRLETMLGDTAVVVHPDDERYKHLHGKYVQHPFLPRRLPILTDTMVDPAFGSGAVKVTPAHDPNDFECGRRLSLPFITCISDDGLMSSECGPYAGKLRFDVRRQLLNDLKERGLYRDAKENEMIIPICSRSKDVIEPLLKPQWYVNCKTMAQRSVDAVRSKQLKIIPTIFEPVWYKWLEDIRDWCISRQLWWGHRIPSYFVSSDEIPAGSDIDDQYWISAHTSEEALEKAAQRFNIPKDKIRLQQDEDVLDTWFSSGIFPFSSFGWPMETDDLKRFFPTTLLETGHDILFFWVARMVMMSLELTDRLPFTEIYLHALIRDAHGRKMSKSLGNVIDPIDVIRGIPLDKLQELLKSSNLDPKEYERARQGQQEDYPNGIPECGTDALRFAFCAYANQGRDINLDVLRVDGYRRFCNKLWNAIRFAMSKNLDINDPNCFEPPAELKFTGAETPCDLWILSRLSYAIEQCETGFNNYLFPQVTTAIYNFWLYELCDIYIEYVKKDLYAKDPDLKRQETIKLILYTCLDNGLRLIAPIMPFVSEELYQRLPKPNKGQNAPPSICVTPYPQASQFKQYRNENLEASVATIYEAINKIRSYRSAQKIVSKEKDDLSHPLNERSKLTEEQLNKYETWKTQPAMAQIKLEFIDFDHEVRLSIEHLNENDKKIAAETNNNETNDSTEPKKKKFKGQNRKHLEINAKSSTANENNHHLCFFVVRGGLDKCPYKSSCKHSHDLSNYLTQRPADFDTNCYMFDVYGQCFYGILCRFGQSHIDSITGHNKIVARLNQTYVESLNKYPPLLKHFLRRKKYDYKLSDHLTKIANKLITKVNVANRNNPTAADENQDEKEKEDRSLVDIYYSALPVNKNDKKNQPNEMEILPPDVDAIDGDQQAPQLSRPVPFRTLGTITDADMIRLKPREKVRIDFNRRLYLAPLTTVGNLPFRRICKEYGCEITCGEMAMTTSLLQGQMSEFALLRRHPSETIFGVQLCGSFVDTMTRTVQLLEENFDYDFIDLNCACPIDLVYKKGAGCALTRRTIDFERICRSVSCLSTRPITIKLRTGIMTGENNAHEIVSLAKSWKSDYDDNHVVDLFTLHGRSKEMRYSKSADWNYVDECAKLSNPIPFYGVGDIYAFEDYYKRLDETSVSGCMIARGALIKPWLFTEIKEQRTWDISAGERFDMLKRYTNYGLEHWGSDQSGVEKTRRFLLEWFSFLYRYIPVGLLERLPHRLNERPPYFFGRNDLETLMSSKLCSDWVKLTELLLGKVSSDFHFLPKHKANAYG</sequence>
<keyword evidence="7 29" id="KW-0285">Flavoprotein</keyword>
<evidence type="ECO:0000256" key="7">
    <source>
        <dbReference type="ARBA" id="ARBA00022630"/>
    </source>
</evidence>
<feature type="region of interest" description="Disordered" evidence="30">
    <location>
        <begin position="1006"/>
        <end position="1031"/>
    </location>
</feature>
<dbReference type="InterPro" id="IPR002300">
    <property type="entry name" value="aa-tRNA-synth_Ia"/>
</dbReference>
<keyword evidence="12" id="KW-0677">Repeat</keyword>
<dbReference type="FunFam" id="3.40.50.620:FF:000020">
    <property type="entry name" value="Valine--tRNA ligase, mitochondrial"/>
    <property type="match status" value="1"/>
</dbReference>
<dbReference type="CDD" id="cd00817">
    <property type="entry name" value="ValRS_core"/>
    <property type="match status" value="1"/>
</dbReference>
<evidence type="ECO:0000256" key="13">
    <source>
        <dbReference type="ARBA" id="ARBA00022741"/>
    </source>
</evidence>
<dbReference type="InterPro" id="IPR013785">
    <property type="entry name" value="Aldolase_TIM"/>
</dbReference>
<evidence type="ECO:0000256" key="6">
    <source>
        <dbReference type="ARBA" id="ARBA00022598"/>
    </source>
</evidence>
<dbReference type="FunFam" id="3.20.20.70:FF:000067">
    <property type="entry name" value="tRNA-dihydrouridine(47) synthase [NAD(P)(+)]"/>
    <property type="match status" value="1"/>
</dbReference>
<organism evidence="32 33">
    <name type="scientific">Rotaria magnacalcarata</name>
    <dbReference type="NCBI Taxonomy" id="392030"/>
    <lineage>
        <taxon>Eukaryota</taxon>
        <taxon>Metazoa</taxon>
        <taxon>Spiralia</taxon>
        <taxon>Gnathifera</taxon>
        <taxon>Rotifera</taxon>
        <taxon>Eurotatoria</taxon>
        <taxon>Bdelloidea</taxon>
        <taxon>Philodinida</taxon>
        <taxon>Philodinidae</taxon>
        <taxon>Rotaria</taxon>
    </lineage>
</organism>
<dbReference type="GO" id="GO:0102265">
    <property type="term" value="F:tRNA-dihydrouridine47 synthase activity"/>
    <property type="evidence" value="ECO:0007669"/>
    <property type="project" value="UniProtKB-EC"/>
</dbReference>
<dbReference type="InterPro" id="IPR009008">
    <property type="entry name" value="Val/Leu/Ile-tRNA-synth_edit"/>
</dbReference>
<dbReference type="InterPro" id="IPR001412">
    <property type="entry name" value="aa-tRNA-synth_I_CS"/>
</dbReference>
<comment type="function">
    <text evidence="22">Catalyzes the synthesis of dihydrouridine, a modified base, in various RNAs, such as tRNAs, mRNAs and some long non-coding RNAs (lncRNAs). Mainly modifies the uridine in position 47 (U47) in the D-loop of most cytoplasmic tRNAs. Also able to mediate the formation of dihydrouridine in some mRNAs, thereby regulating their translation.</text>
</comment>
<evidence type="ECO:0000256" key="4">
    <source>
        <dbReference type="ARBA" id="ARBA00005594"/>
    </source>
</evidence>
<feature type="zinc finger region" description="C3H1-type" evidence="28">
    <location>
        <begin position="1051"/>
        <end position="1076"/>
    </location>
</feature>
<name>A0A8S2MXW5_9BILA</name>
<evidence type="ECO:0000256" key="15">
    <source>
        <dbReference type="ARBA" id="ARBA00022833"/>
    </source>
</evidence>
<comment type="catalytic activity">
    <reaction evidence="23">
        <text>tRNA(Val) + L-valine + ATP = L-valyl-tRNA(Val) + AMP + diphosphate</text>
        <dbReference type="Rhea" id="RHEA:10704"/>
        <dbReference type="Rhea" id="RHEA-COMP:9672"/>
        <dbReference type="Rhea" id="RHEA-COMP:9708"/>
        <dbReference type="ChEBI" id="CHEBI:30616"/>
        <dbReference type="ChEBI" id="CHEBI:33019"/>
        <dbReference type="ChEBI" id="CHEBI:57762"/>
        <dbReference type="ChEBI" id="CHEBI:78442"/>
        <dbReference type="ChEBI" id="CHEBI:78537"/>
        <dbReference type="ChEBI" id="CHEBI:456215"/>
        <dbReference type="EC" id="6.1.1.9"/>
    </reaction>
</comment>
<dbReference type="GO" id="GO:0050660">
    <property type="term" value="F:flavin adenine dinucleotide binding"/>
    <property type="evidence" value="ECO:0007669"/>
    <property type="project" value="UniProtKB-UniRule"/>
</dbReference>